<comment type="caution">
    <text evidence="2">The sequence shown here is derived from an EMBL/GenBank/DDBJ whole genome shotgun (WGS) entry which is preliminary data.</text>
</comment>
<evidence type="ECO:0000313" key="2">
    <source>
        <dbReference type="EMBL" id="EFA75548.1"/>
    </source>
</evidence>
<dbReference type="EMBL" id="ADBJ01000054">
    <property type="protein sequence ID" value="EFA75548.1"/>
    <property type="molecule type" value="Genomic_DNA"/>
</dbReference>
<proteinExistence type="predicted"/>
<accession>D3BST3</accession>
<dbReference type="Proteomes" id="UP000001396">
    <property type="component" value="Unassembled WGS sequence"/>
</dbReference>
<evidence type="ECO:0000313" key="3">
    <source>
        <dbReference type="Proteomes" id="UP000001396"/>
    </source>
</evidence>
<sequence length="54" mass="5686">MSQLKLSKGSGDTQMVSPSPSPLSRSANIDKPAGSTDSNVALFDVGWEVAKKHQ</sequence>
<dbReference type="InParanoid" id="D3BST3"/>
<keyword evidence="3" id="KW-1185">Reference proteome</keyword>
<dbReference type="AlphaFoldDB" id="D3BST3"/>
<dbReference type="GeneID" id="31366522"/>
<dbReference type="RefSeq" id="XP_020427682.1">
    <property type="nucleotide sequence ID" value="XM_020581812.1"/>
</dbReference>
<reference evidence="2 3" key="1">
    <citation type="journal article" date="2011" name="Genome Res.">
        <title>Phylogeny-wide analysis of social amoeba genomes highlights ancient origins for complex intercellular communication.</title>
        <authorList>
            <person name="Heidel A.J."/>
            <person name="Lawal H.M."/>
            <person name="Felder M."/>
            <person name="Schilde C."/>
            <person name="Helps N.R."/>
            <person name="Tunggal B."/>
            <person name="Rivero F."/>
            <person name="John U."/>
            <person name="Schleicher M."/>
            <person name="Eichinger L."/>
            <person name="Platzer M."/>
            <person name="Noegel A.A."/>
            <person name="Schaap P."/>
            <person name="Gloeckner G."/>
        </authorList>
    </citation>
    <scope>NUCLEOTIDE SEQUENCE [LARGE SCALE GENOMIC DNA]</scope>
    <source>
        <strain evidence="3">ATCC 26659 / Pp 5 / PN500</strain>
    </source>
</reference>
<name>D3BST3_HETP5</name>
<evidence type="ECO:0000256" key="1">
    <source>
        <dbReference type="SAM" id="MobiDB-lite"/>
    </source>
</evidence>
<feature type="compositionally biased region" description="Polar residues" evidence="1">
    <location>
        <begin position="1"/>
        <end position="27"/>
    </location>
</feature>
<organism evidence="2 3">
    <name type="scientific">Heterostelium pallidum (strain ATCC 26659 / Pp 5 / PN500)</name>
    <name type="common">Cellular slime mold</name>
    <name type="synonym">Polysphondylium pallidum</name>
    <dbReference type="NCBI Taxonomy" id="670386"/>
    <lineage>
        <taxon>Eukaryota</taxon>
        <taxon>Amoebozoa</taxon>
        <taxon>Evosea</taxon>
        <taxon>Eumycetozoa</taxon>
        <taxon>Dictyostelia</taxon>
        <taxon>Acytosteliales</taxon>
        <taxon>Acytosteliaceae</taxon>
        <taxon>Heterostelium</taxon>
    </lineage>
</organism>
<feature type="region of interest" description="Disordered" evidence="1">
    <location>
        <begin position="1"/>
        <end position="38"/>
    </location>
</feature>
<protein>
    <submittedName>
        <fullName evidence="2">Uncharacterized protein</fullName>
    </submittedName>
</protein>
<gene>
    <name evidence="2" type="ORF">PPL_11053</name>
</gene>